<keyword evidence="3" id="KW-0227">DNA damage</keyword>
<evidence type="ECO:0000256" key="4">
    <source>
        <dbReference type="ARBA" id="ARBA00022801"/>
    </source>
</evidence>
<dbReference type="Pfam" id="PF12705">
    <property type="entry name" value="PDDEXK_1"/>
    <property type="match status" value="1"/>
</dbReference>
<reference evidence="12 13" key="1">
    <citation type="submission" date="2015-07" db="EMBL/GenBank/DDBJ databases">
        <title>Genome sequence of Leptolinea tardivitalis DSM 16556.</title>
        <authorList>
            <person name="Hemp J."/>
            <person name="Ward L.M."/>
            <person name="Pace L.A."/>
            <person name="Fischer W.W."/>
        </authorList>
    </citation>
    <scope>NUCLEOTIDE SEQUENCE [LARGE SCALE GENOMIC DNA]</scope>
    <source>
        <strain evidence="12 13">YMTK-2</strain>
    </source>
</reference>
<proteinExistence type="predicted"/>
<evidence type="ECO:0000256" key="5">
    <source>
        <dbReference type="ARBA" id="ARBA00022806"/>
    </source>
</evidence>
<dbReference type="PANTHER" id="PTHR30591:SF1">
    <property type="entry name" value="RECBCD ENZYME SUBUNIT RECC"/>
    <property type="match status" value="1"/>
</dbReference>
<dbReference type="STRING" id="229920.ADM99_14530"/>
<dbReference type="InterPro" id="IPR038726">
    <property type="entry name" value="PDDEXK_AddAB-type"/>
</dbReference>
<feature type="domain" description="ATP-dependent helicase/deoxyribonuclease subunit B N-terminal" evidence="11">
    <location>
        <begin position="11"/>
        <end position="226"/>
    </location>
</feature>
<dbReference type="Gene3D" id="3.40.50.300">
    <property type="entry name" value="P-loop containing nucleotide triphosphate hydrolases"/>
    <property type="match status" value="3"/>
</dbReference>
<evidence type="ECO:0000256" key="2">
    <source>
        <dbReference type="ARBA" id="ARBA00022741"/>
    </source>
</evidence>
<keyword evidence="2" id="KW-0547">Nucleotide-binding</keyword>
<keyword evidence="9" id="KW-0234">DNA repair</keyword>
<name>A0A0N8GKQ7_9CHLR</name>
<keyword evidence="4" id="KW-0378">Hydrolase</keyword>
<dbReference type="GO" id="GO:0004527">
    <property type="term" value="F:exonuclease activity"/>
    <property type="evidence" value="ECO:0007669"/>
    <property type="project" value="UniProtKB-KW"/>
</dbReference>
<accession>A0A0N8GKQ7</accession>
<gene>
    <name evidence="12" type="ORF">ADM99_14530</name>
</gene>
<evidence type="ECO:0000259" key="10">
    <source>
        <dbReference type="Pfam" id="PF12705"/>
    </source>
</evidence>
<keyword evidence="6" id="KW-0269">Exonuclease</keyword>
<dbReference type="InterPro" id="IPR013986">
    <property type="entry name" value="DExx_box_DNA_helicase_dom_sf"/>
</dbReference>
<dbReference type="EMBL" id="LGCK01000014">
    <property type="protein sequence ID" value="KPL70370.1"/>
    <property type="molecule type" value="Genomic_DNA"/>
</dbReference>
<evidence type="ECO:0000313" key="13">
    <source>
        <dbReference type="Proteomes" id="UP000050430"/>
    </source>
</evidence>
<evidence type="ECO:0000256" key="1">
    <source>
        <dbReference type="ARBA" id="ARBA00022722"/>
    </source>
</evidence>
<dbReference type="Gene3D" id="3.90.320.10">
    <property type="match status" value="1"/>
</dbReference>
<comment type="caution">
    <text evidence="12">The sequence shown here is derived from an EMBL/GenBank/DDBJ whole genome shotgun (WGS) entry which is preliminary data.</text>
</comment>
<dbReference type="GO" id="GO:0003677">
    <property type="term" value="F:DNA binding"/>
    <property type="evidence" value="ECO:0007669"/>
    <property type="project" value="UniProtKB-KW"/>
</dbReference>
<organism evidence="12 13">
    <name type="scientific">Leptolinea tardivitalis</name>
    <dbReference type="NCBI Taxonomy" id="229920"/>
    <lineage>
        <taxon>Bacteria</taxon>
        <taxon>Bacillati</taxon>
        <taxon>Chloroflexota</taxon>
        <taxon>Anaerolineae</taxon>
        <taxon>Anaerolineales</taxon>
        <taxon>Anaerolineaceae</taxon>
        <taxon>Leptolinea</taxon>
    </lineage>
</organism>
<evidence type="ECO:0000313" key="12">
    <source>
        <dbReference type="EMBL" id="KPL70370.1"/>
    </source>
</evidence>
<keyword evidence="1" id="KW-0540">Nuclease</keyword>
<evidence type="ECO:0000259" key="11">
    <source>
        <dbReference type="Pfam" id="PF21445"/>
    </source>
</evidence>
<dbReference type="OrthoDB" id="152545at2"/>
<evidence type="ECO:0000256" key="6">
    <source>
        <dbReference type="ARBA" id="ARBA00022839"/>
    </source>
</evidence>
<evidence type="ECO:0000256" key="9">
    <source>
        <dbReference type="ARBA" id="ARBA00023204"/>
    </source>
</evidence>
<evidence type="ECO:0000256" key="8">
    <source>
        <dbReference type="ARBA" id="ARBA00023125"/>
    </source>
</evidence>
<dbReference type="RefSeq" id="WP_062422247.1">
    <property type="nucleotide sequence ID" value="NZ_BBYA01000010.1"/>
</dbReference>
<dbReference type="InterPro" id="IPR011604">
    <property type="entry name" value="PDDEXK-like_dom_sf"/>
</dbReference>
<keyword evidence="7" id="KW-0067">ATP-binding</keyword>
<dbReference type="InterPro" id="IPR049035">
    <property type="entry name" value="ADDB_N"/>
</dbReference>
<sequence>MTTKLIVAPPATGKTQACIKRIQELRANEPLASVWVVVPDRLQASAFRRRVADCEGAIGTYVGTFGDLYKNILEHSQMHVPVASSPLLHRLIQEVVDLAVEQGGLPHFSPLQRMPGFILALRESFAELKRSLIYPDQFIEFTRSGTTAQQELALLYSLYQTRLRDLNWADPEGISWLAVEALKGHPHVASSIKLLVVDGFDSLNGAQHQAVKLLSTQVSEILITFPGIIGSKRPAHRRFLEDLDKLIQELSPHHISLNNPPFLPADLLHIEQNLFESSGSVIQPAIKPILLEARSPADEAREALRWIKRLVIREGIPLSSCMIFTPNPSVYHPQLKACAEEFGIPIRFTQDEPLSESPAITALLNLLALPSKNFNTRALVNVLRCPYFDLSISSDIADQLELVSRVAQIVEGRDQWQETWDRLAPHSFEEQSDVDDERILPGLPRGAKANQLRQIMEALFNRITPPDHSCSQTEWITWLEDLLDQLQFYQNATTERDQNACEVFRETLRALVLSEVVAGERVVDYAQFFIDLQGTLEGVGQREPGVSGKPALLVGRMVEARGLRLQAVALLGLSEGLFPANEHPDPFLDEPLRAALGLDQRLQREQAGLFYQAVTRSDRHLLITRPYLSEDGEKWEESTFWKAVQRLFSKEAVETVRPDDPQPLVEAASTQELLFTAVRRQSLPQRYDFLHERWNGLRHAREVVKARRAKHPKGPHEGYVEAIAPFMEKRYSSEHTWSPSRLEYYGTCPYQFYIRTALGLEARAVPQLGLEPGQLGSMLHKILEDTYRNASDPKDIEAVLSSLEIIAGQVFSDAPRQFGFRPSTLWENEKAELLDTLRQTIQALVAETDWTPIEFEMGFGKGDYPPLIIDLGSEVLRIRGVVDRVDRNSSGQLRVIDYKSGSMHLTANDLKDGHRLQLPIYALAVRDARKLGIPVEGIYWKILGAEAGSLKLSKFKTDTNQGVDAAIEVMMAHLVRIVNGIRSAEFPSKTPRVGCPSYCPGAQWCWRFEPEY</sequence>
<keyword evidence="8" id="KW-0238">DNA-binding</keyword>
<evidence type="ECO:0000256" key="3">
    <source>
        <dbReference type="ARBA" id="ARBA00022763"/>
    </source>
</evidence>
<protein>
    <submittedName>
        <fullName evidence="12">Uncharacterized protein</fullName>
    </submittedName>
</protein>
<dbReference type="InterPro" id="IPR011335">
    <property type="entry name" value="Restrct_endonuc-II-like"/>
</dbReference>
<dbReference type="SUPFAM" id="SSF52980">
    <property type="entry name" value="Restriction endonuclease-like"/>
    <property type="match status" value="1"/>
</dbReference>
<dbReference type="Pfam" id="PF21445">
    <property type="entry name" value="ADDB_N"/>
    <property type="match status" value="1"/>
</dbReference>
<dbReference type="Gene3D" id="1.10.10.160">
    <property type="match status" value="1"/>
</dbReference>
<dbReference type="Proteomes" id="UP000050430">
    <property type="component" value="Unassembled WGS sequence"/>
</dbReference>
<dbReference type="GO" id="GO:0004386">
    <property type="term" value="F:helicase activity"/>
    <property type="evidence" value="ECO:0007669"/>
    <property type="project" value="UniProtKB-KW"/>
</dbReference>
<dbReference type="GO" id="GO:0005524">
    <property type="term" value="F:ATP binding"/>
    <property type="evidence" value="ECO:0007669"/>
    <property type="project" value="UniProtKB-KW"/>
</dbReference>
<feature type="domain" description="PD-(D/E)XK endonuclease-like" evidence="10">
    <location>
        <begin position="736"/>
        <end position="1005"/>
    </location>
</feature>
<dbReference type="SUPFAM" id="SSF52540">
    <property type="entry name" value="P-loop containing nucleoside triphosphate hydrolases"/>
    <property type="match status" value="2"/>
</dbReference>
<keyword evidence="5" id="KW-0347">Helicase</keyword>
<dbReference type="AlphaFoldDB" id="A0A0N8GKQ7"/>
<keyword evidence="13" id="KW-1185">Reference proteome</keyword>
<evidence type="ECO:0000256" key="7">
    <source>
        <dbReference type="ARBA" id="ARBA00022840"/>
    </source>
</evidence>
<dbReference type="GO" id="GO:0006310">
    <property type="term" value="P:DNA recombination"/>
    <property type="evidence" value="ECO:0007669"/>
    <property type="project" value="TreeGrafter"/>
</dbReference>
<dbReference type="InterPro" id="IPR027417">
    <property type="entry name" value="P-loop_NTPase"/>
</dbReference>
<dbReference type="PANTHER" id="PTHR30591">
    <property type="entry name" value="RECBCD ENZYME SUBUNIT RECC"/>
    <property type="match status" value="1"/>
</dbReference>
<dbReference type="GO" id="GO:0006281">
    <property type="term" value="P:DNA repair"/>
    <property type="evidence" value="ECO:0007669"/>
    <property type="project" value="UniProtKB-KW"/>
</dbReference>